<keyword evidence="3" id="KW-1185">Reference proteome</keyword>
<evidence type="ECO:0000313" key="3">
    <source>
        <dbReference type="Proteomes" id="UP001172681"/>
    </source>
</evidence>
<feature type="compositionally biased region" description="Basic and acidic residues" evidence="1">
    <location>
        <begin position="312"/>
        <end position="329"/>
    </location>
</feature>
<evidence type="ECO:0000256" key="1">
    <source>
        <dbReference type="SAM" id="MobiDB-lite"/>
    </source>
</evidence>
<sequence length="362" mass="38993">MPIDALGVPKAFLASLTQEQGLVYWADLSDDYGSDEDGVPGCGSVIAKAFRAPEIARIRALCRSSQAPPKPTTSHFHHQSFRSCLSLLYPWALHLRPQTKTHSRHGHPHVKIGQMAAQQSWAAWLLDSYASSVSPVTSDSPYRHHEASDSISESPHTTSSGDSSSLSPMSSISNSSAYGPYVRTGRGGAGNFTWETNIKSPKISEIDLEAQNNKHSSLADRRKAAAKLENINTKRAVHKHTRQSSGGFLSVGRGGAGNYASSNEIAPPKRSPSLPVSMSASGSRNPSPTSQFFMPPGRGGAGNYANAADVTARNETEKEQQERLAAEQRREQIVEEVDGLLQPPPGAWLGGRRKSEIAFEAV</sequence>
<dbReference type="Pfam" id="PF12223">
    <property type="entry name" value="DUF3602"/>
    <property type="match status" value="1"/>
</dbReference>
<organism evidence="2 3">
    <name type="scientific">Knufia peltigerae</name>
    <dbReference type="NCBI Taxonomy" id="1002370"/>
    <lineage>
        <taxon>Eukaryota</taxon>
        <taxon>Fungi</taxon>
        <taxon>Dikarya</taxon>
        <taxon>Ascomycota</taxon>
        <taxon>Pezizomycotina</taxon>
        <taxon>Eurotiomycetes</taxon>
        <taxon>Chaetothyriomycetidae</taxon>
        <taxon>Chaetothyriales</taxon>
        <taxon>Trichomeriaceae</taxon>
        <taxon>Knufia</taxon>
    </lineage>
</organism>
<dbReference type="EMBL" id="JAPDRN010000028">
    <property type="protein sequence ID" value="KAJ9636667.1"/>
    <property type="molecule type" value="Genomic_DNA"/>
</dbReference>
<evidence type="ECO:0000313" key="2">
    <source>
        <dbReference type="EMBL" id="KAJ9636667.1"/>
    </source>
</evidence>
<comment type="caution">
    <text evidence="2">The sequence shown here is derived from an EMBL/GenBank/DDBJ whole genome shotgun (WGS) entry which is preliminary data.</text>
</comment>
<dbReference type="PANTHER" id="PTHR34693">
    <property type="entry name" value="PROTEIN PAR32"/>
    <property type="match status" value="1"/>
</dbReference>
<accession>A0AA38Y6B3</accession>
<feature type="compositionally biased region" description="Low complexity" evidence="1">
    <location>
        <begin position="152"/>
        <end position="173"/>
    </location>
</feature>
<feature type="region of interest" description="Disordered" evidence="1">
    <location>
        <begin position="135"/>
        <end position="173"/>
    </location>
</feature>
<dbReference type="Proteomes" id="UP001172681">
    <property type="component" value="Unassembled WGS sequence"/>
</dbReference>
<protein>
    <submittedName>
        <fullName evidence="2">Uncharacterized protein</fullName>
    </submittedName>
</protein>
<dbReference type="InterPro" id="IPR053203">
    <property type="entry name" value="Cisplatin_resist-associated"/>
</dbReference>
<reference evidence="2" key="1">
    <citation type="submission" date="2022-10" db="EMBL/GenBank/DDBJ databases">
        <title>Culturing micro-colonial fungi from biological soil crusts in the Mojave desert and describing Neophaeococcomyces mojavensis, and introducing the new genera and species Taxawa tesnikishii.</title>
        <authorList>
            <person name="Kurbessoian T."/>
            <person name="Stajich J.E."/>
        </authorList>
    </citation>
    <scope>NUCLEOTIDE SEQUENCE</scope>
    <source>
        <strain evidence="2">TK_35</strain>
    </source>
</reference>
<dbReference type="AlphaFoldDB" id="A0AA38Y6B3"/>
<feature type="compositionally biased region" description="Polar residues" evidence="1">
    <location>
        <begin position="274"/>
        <end position="292"/>
    </location>
</feature>
<dbReference type="PANTHER" id="PTHR34693:SF1">
    <property type="entry name" value="PROTEIN PAR32"/>
    <property type="match status" value="1"/>
</dbReference>
<dbReference type="InterPro" id="IPR022024">
    <property type="entry name" value="DUF3602"/>
</dbReference>
<feature type="region of interest" description="Disordered" evidence="1">
    <location>
        <begin position="259"/>
        <end position="329"/>
    </location>
</feature>
<name>A0AA38Y6B3_9EURO</name>
<gene>
    <name evidence="2" type="ORF">H2204_005267</name>
</gene>
<proteinExistence type="predicted"/>